<name>A0ABQ5M969_9FIRM</name>
<keyword evidence="2" id="KW-1185">Reference proteome</keyword>
<sequence length="50" mass="5525">MIRNSFNHGWTVGSNTGFFHMSHGEPPIQMVPLNTSKLKNNTVATKGRAL</sequence>
<gene>
    <name evidence="1" type="ORF">LAD12857_34320</name>
</gene>
<dbReference type="EMBL" id="BRPJ01000073">
    <property type="protein sequence ID" value="GLB31509.1"/>
    <property type="molecule type" value="Genomic_DNA"/>
</dbReference>
<reference evidence="1 2" key="1">
    <citation type="journal article" date="2024" name="Int. J. Syst. Evol. Microbiol.">
        <title>Lacrimispora brassicae sp. nov. isolated from fermented cabbage, and proposal of Clostridium indicum Gundawar et al. 2019 and Clostridium methoxybenzovorans Mechichi et al. 1999 as heterotypic synonyms of Lacrimispora amygdalina (Parshina et al. 2003) Haas and Blanchard 2020 and Lacrimispora indolis (McClung and McCoy 1957) Haas and Blanchard 2020, respectively.</title>
        <authorList>
            <person name="Kobayashi H."/>
            <person name="Tanizawa Y."/>
            <person name="Sakamoto M."/>
            <person name="Ohkuma M."/>
            <person name="Tohno M."/>
        </authorList>
    </citation>
    <scope>NUCLEOTIDE SEQUENCE [LARGE SCALE GENOMIC DNA]</scope>
    <source>
        <strain evidence="1 2">DSM 12857</strain>
    </source>
</reference>
<protein>
    <submittedName>
        <fullName evidence="1">Uncharacterized protein</fullName>
    </submittedName>
</protein>
<proteinExistence type="predicted"/>
<accession>A0ABQ5M969</accession>
<dbReference type="Proteomes" id="UP001419084">
    <property type="component" value="Unassembled WGS sequence"/>
</dbReference>
<organism evidence="1 2">
    <name type="scientific">Lacrimispora amygdalina</name>
    <dbReference type="NCBI Taxonomy" id="253257"/>
    <lineage>
        <taxon>Bacteria</taxon>
        <taxon>Bacillati</taxon>
        <taxon>Bacillota</taxon>
        <taxon>Clostridia</taxon>
        <taxon>Lachnospirales</taxon>
        <taxon>Lachnospiraceae</taxon>
        <taxon>Lacrimispora</taxon>
    </lineage>
</organism>
<evidence type="ECO:0000313" key="2">
    <source>
        <dbReference type="Proteomes" id="UP001419084"/>
    </source>
</evidence>
<comment type="caution">
    <text evidence="1">The sequence shown here is derived from an EMBL/GenBank/DDBJ whole genome shotgun (WGS) entry which is preliminary data.</text>
</comment>
<evidence type="ECO:0000313" key="1">
    <source>
        <dbReference type="EMBL" id="GLB31509.1"/>
    </source>
</evidence>